<dbReference type="InterPro" id="IPR027417">
    <property type="entry name" value="P-loop_NTPase"/>
</dbReference>
<dbReference type="InterPro" id="IPR003593">
    <property type="entry name" value="AAA+_ATPase"/>
</dbReference>
<dbReference type="OrthoDB" id="9804819at2"/>
<proteinExistence type="inferred from homology"/>
<dbReference type="AlphaFoldDB" id="A0A511RI81"/>
<evidence type="ECO:0000256" key="3">
    <source>
        <dbReference type="ARBA" id="ARBA00022741"/>
    </source>
</evidence>
<feature type="domain" description="ABC transporter" evidence="5">
    <location>
        <begin position="6"/>
        <end position="236"/>
    </location>
</feature>
<evidence type="ECO:0000256" key="4">
    <source>
        <dbReference type="ARBA" id="ARBA00022840"/>
    </source>
</evidence>
<dbReference type="InterPro" id="IPR017871">
    <property type="entry name" value="ABC_transporter-like_CS"/>
</dbReference>
<keyword evidence="3" id="KW-0547">Nucleotide-binding</keyword>
<dbReference type="InterPro" id="IPR050763">
    <property type="entry name" value="ABC_transporter_ATP-binding"/>
</dbReference>
<evidence type="ECO:0000256" key="1">
    <source>
        <dbReference type="ARBA" id="ARBA00005417"/>
    </source>
</evidence>
<evidence type="ECO:0000313" key="7">
    <source>
        <dbReference type="Proteomes" id="UP000321827"/>
    </source>
</evidence>
<dbReference type="PROSITE" id="PS00211">
    <property type="entry name" value="ABC_TRANSPORTER_1"/>
    <property type="match status" value="1"/>
</dbReference>
<dbReference type="SUPFAM" id="SSF52540">
    <property type="entry name" value="P-loop containing nucleoside triphosphate hydrolases"/>
    <property type="match status" value="1"/>
</dbReference>
<organism evidence="6 7">
    <name type="scientific">Oceanithermus desulfurans NBRC 100063</name>
    <dbReference type="NCBI Taxonomy" id="1227550"/>
    <lineage>
        <taxon>Bacteria</taxon>
        <taxon>Thermotogati</taxon>
        <taxon>Deinococcota</taxon>
        <taxon>Deinococci</taxon>
        <taxon>Thermales</taxon>
        <taxon>Thermaceae</taxon>
        <taxon>Oceanithermus</taxon>
    </lineage>
</organism>
<keyword evidence="2" id="KW-0813">Transport</keyword>
<dbReference type="PANTHER" id="PTHR42711:SF5">
    <property type="entry name" value="ABC TRANSPORTER ATP-BINDING PROTEIN NATA"/>
    <property type="match status" value="1"/>
</dbReference>
<gene>
    <name evidence="6" type="ORF">ODE01S_07870</name>
</gene>
<sequence length="245" mass="27071">MNDPLVRLRGLGKRYGNTEALGGLDLEVEAGEAFGLLGPNGAGKTTTLRILATLIRPSSGEAWVNGHSVLRDPLAVRRSLGIVNGGMGLYERLTGREILHFFGRFYGLDEGELEARVRWLDELLGLGPVLDKRVEEMSSGMIQKIVVGRAILHRPPVLLLDEATQGLDVFARRALLDFVQEYKATGHTIVYSTHVLPEAEEVCDRVGFLHRGRLLFVGRVAEAKERYATDSLERAFIRAAEEVPE</sequence>
<evidence type="ECO:0000313" key="6">
    <source>
        <dbReference type="EMBL" id="GEM89353.1"/>
    </source>
</evidence>
<dbReference type="SMART" id="SM00382">
    <property type="entry name" value="AAA"/>
    <property type="match status" value="1"/>
</dbReference>
<dbReference type="Proteomes" id="UP000321827">
    <property type="component" value="Unassembled WGS sequence"/>
</dbReference>
<name>A0A511RI81_9DEIN</name>
<comment type="caution">
    <text evidence="6">The sequence shown here is derived from an EMBL/GenBank/DDBJ whole genome shotgun (WGS) entry which is preliminary data.</text>
</comment>
<dbReference type="GO" id="GO:0005524">
    <property type="term" value="F:ATP binding"/>
    <property type="evidence" value="ECO:0007669"/>
    <property type="project" value="UniProtKB-KW"/>
</dbReference>
<dbReference type="RefSeq" id="WP_147146084.1">
    <property type="nucleotide sequence ID" value="NZ_BJXN01000004.1"/>
</dbReference>
<accession>A0A511RI81</accession>
<evidence type="ECO:0000256" key="2">
    <source>
        <dbReference type="ARBA" id="ARBA00022448"/>
    </source>
</evidence>
<dbReference type="Pfam" id="PF00005">
    <property type="entry name" value="ABC_tran"/>
    <property type="match status" value="1"/>
</dbReference>
<dbReference type="Gene3D" id="3.40.50.300">
    <property type="entry name" value="P-loop containing nucleotide triphosphate hydrolases"/>
    <property type="match status" value="1"/>
</dbReference>
<protein>
    <submittedName>
        <fullName evidence="6">ABC transporter ATP-binding protein</fullName>
    </submittedName>
</protein>
<dbReference type="GO" id="GO:0016887">
    <property type="term" value="F:ATP hydrolysis activity"/>
    <property type="evidence" value="ECO:0007669"/>
    <property type="project" value="InterPro"/>
</dbReference>
<dbReference type="PANTHER" id="PTHR42711">
    <property type="entry name" value="ABC TRANSPORTER ATP-BINDING PROTEIN"/>
    <property type="match status" value="1"/>
</dbReference>
<dbReference type="EMBL" id="BJXN01000004">
    <property type="protein sequence ID" value="GEM89353.1"/>
    <property type="molecule type" value="Genomic_DNA"/>
</dbReference>
<reference evidence="6 7" key="1">
    <citation type="submission" date="2019-07" db="EMBL/GenBank/DDBJ databases">
        <title>Whole genome shotgun sequence of Oceanithermus desulfurans NBRC 100063.</title>
        <authorList>
            <person name="Hosoyama A."/>
            <person name="Uohara A."/>
            <person name="Ohji S."/>
            <person name="Ichikawa N."/>
        </authorList>
    </citation>
    <scope>NUCLEOTIDE SEQUENCE [LARGE SCALE GENOMIC DNA]</scope>
    <source>
        <strain evidence="6 7">NBRC 100063</strain>
    </source>
</reference>
<dbReference type="PROSITE" id="PS50893">
    <property type="entry name" value="ABC_TRANSPORTER_2"/>
    <property type="match status" value="1"/>
</dbReference>
<evidence type="ECO:0000259" key="5">
    <source>
        <dbReference type="PROSITE" id="PS50893"/>
    </source>
</evidence>
<dbReference type="InterPro" id="IPR003439">
    <property type="entry name" value="ABC_transporter-like_ATP-bd"/>
</dbReference>
<comment type="similarity">
    <text evidence="1">Belongs to the ABC transporter superfamily.</text>
</comment>
<keyword evidence="4 6" id="KW-0067">ATP-binding</keyword>